<dbReference type="Pfam" id="PF10718">
    <property type="entry name" value="Ycf34"/>
    <property type="match status" value="1"/>
</dbReference>
<dbReference type="InterPro" id="IPR019656">
    <property type="entry name" value="Uncharacterised_Ycf34"/>
</dbReference>
<keyword evidence="3" id="KW-1185">Reference proteome</keyword>
<keyword evidence="1" id="KW-1133">Transmembrane helix</keyword>
<evidence type="ECO:0000256" key="1">
    <source>
        <dbReference type="SAM" id="Phobius"/>
    </source>
</evidence>
<organism evidence="2 3">
    <name type="scientific">Chrysophaeum taylorii</name>
    <dbReference type="NCBI Taxonomy" id="2483200"/>
    <lineage>
        <taxon>Eukaryota</taxon>
        <taxon>Sar</taxon>
        <taxon>Stramenopiles</taxon>
        <taxon>Ochrophyta</taxon>
        <taxon>Pelagophyceae</taxon>
        <taxon>Pelagomonadales</taxon>
        <taxon>Pelagomonadaceae</taxon>
        <taxon>Chrysophaeum</taxon>
    </lineage>
</organism>
<reference evidence="2" key="1">
    <citation type="submission" date="2023-01" db="EMBL/GenBank/DDBJ databases">
        <title>Metagenome sequencing of chrysophaentin producing Chrysophaeum taylorii.</title>
        <authorList>
            <person name="Davison J."/>
            <person name="Bewley C."/>
        </authorList>
    </citation>
    <scope>NUCLEOTIDE SEQUENCE</scope>
    <source>
        <strain evidence="2">NIES-1699</strain>
    </source>
</reference>
<sequence>MRQLVVVVTTIYYYALIFFAGAVAALVVVVPPKGVGRQRRRVVDMCICVDCKLVDRCTAYHVIEAKHGQPHLSQAPDFTPRAKNPTVAIIVSNKTGTTEAELDVTACADFVEEKGRWRRMMPPGTLVKAGFDADFVPT</sequence>
<evidence type="ECO:0000313" key="2">
    <source>
        <dbReference type="EMBL" id="KAJ8601365.1"/>
    </source>
</evidence>
<dbReference type="AlphaFoldDB" id="A0AAD7XMH0"/>
<keyword evidence="1" id="KW-0472">Membrane</keyword>
<comment type="caution">
    <text evidence="2">The sequence shown here is derived from an EMBL/GenBank/DDBJ whole genome shotgun (WGS) entry which is preliminary data.</text>
</comment>
<name>A0AAD7XMH0_9STRA</name>
<dbReference type="EMBL" id="JAQMWT010000435">
    <property type="protein sequence ID" value="KAJ8601365.1"/>
    <property type="molecule type" value="Genomic_DNA"/>
</dbReference>
<keyword evidence="1" id="KW-0812">Transmembrane</keyword>
<accession>A0AAD7XMH0</accession>
<evidence type="ECO:0000313" key="3">
    <source>
        <dbReference type="Proteomes" id="UP001230188"/>
    </source>
</evidence>
<proteinExistence type="predicted"/>
<gene>
    <name evidence="2" type="ORF">CTAYLR_005013</name>
</gene>
<dbReference type="Proteomes" id="UP001230188">
    <property type="component" value="Unassembled WGS sequence"/>
</dbReference>
<feature type="transmembrane region" description="Helical" evidence="1">
    <location>
        <begin position="12"/>
        <end position="31"/>
    </location>
</feature>
<protein>
    <submittedName>
        <fullName evidence="2">Uncharacterized protein</fullName>
    </submittedName>
</protein>